<evidence type="ECO:0000313" key="3">
    <source>
        <dbReference type="EMBL" id="QJA81182.1"/>
    </source>
</evidence>
<dbReference type="InterPro" id="IPR051703">
    <property type="entry name" value="NF-kappa-B_Signaling_Reg"/>
</dbReference>
<dbReference type="InterPro" id="IPR011335">
    <property type="entry name" value="Restrct_endonuc-II-like"/>
</dbReference>
<accession>A0A6M3XFM4</accession>
<organism evidence="4">
    <name type="scientific">viral metagenome</name>
    <dbReference type="NCBI Taxonomy" id="1070528"/>
    <lineage>
        <taxon>unclassified sequences</taxon>
        <taxon>metagenomes</taxon>
        <taxon>organismal metagenomes</taxon>
    </lineage>
</organism>
<dbReference type="Pfam" id="PF09588">
    <property type="entry name" value="YqaJ"/>
    <property type="match status" value="1"/>
</dbReference>
<dbReference type="EMBL" id="MT141575">
    <property type="protein sequence ID" value="QJA67722.1"/>
    <property type="molecule type" value="Genomic_DNA"/>
</dbReference>
<dbReference type="InterPro" id="IPR019080">
    <property type="entry name" value="YqaJ_viral_recombinase"/>
</dbReference>
<protein>
    <submittedName>
        <fullName evidence="4">Putative exonuclease</fullName>
    </submittedName>
</protein>
<dbReference type="EMBL" id="MT144658">
    <property type="protein sequence ID" value="QJH96670.1"/>
    <property type="molecule type" value="Genomic_DNA"/>
</dbReference>
<proteinExistence type="predicted"/>
<sequence length="276" mass="31236">MDNSKLVQGSPEWHAARIGKITGSRFKDVLSKKDGVTRAKYMRELLLERKTGISVDGYFDKNMANGQNVEPQARAYYEGLYEQVNCFIKVEQVGFIDHLGEQYKGYVGVSPDGLVGNDGCIEIKCPNTATHLGYISKNVMPPSYIPQVQGVMWVTGRVWCDFISFDPRVPEQPYFCIRVERDQSYIDKLAAAVDVFIQEMVEMQKNQVEVDPQLLRDVTAGGCSELDWQIKLRDDIRGKVKHGLSCAVISNEGLIVLDEQKKKALLQWVDFVMSKE</sequence>
<keyword evidence="4" id="KW-0378">Hydrolase</keyword>
<dbReference type="SUPFAM" id="SSF52980">
    <property type="entry name" value="Restriction endonuclease-like"/>
    <property type="match status" value="1"/>
</dbReference>
<dbReference type="EMBL" id="MT142450">
    <property type="protein sequence ID" value="QJA81182.1"/>
    <property type="molecule type" value="Genomic_DNA"/>
</dbReference>
<feature type="domain" description="YqaJ viral recombinase" evidence="1">
    <location>
        <begin position="12"/>
        <end position="157"/>
    </location>
</feature>
<dbReference type="Gene3D" id="3.90.320.10">
    <property type="match status" value="1"/>
</dbReference>
<dbReference type="CDD" id="cd22343">
    <property type="entry name" value="PDDEXK_lambda_exonuclease-like"/>
    <property type="match status" value="1"/>
</dbReference>
<dbReference type="AlphaFoldDB" id="A0A6M3XFM4"/>
<name>A0A6M3XFM4_9ZZZZ</name>
<evidence type="ECO:0000313" key="2">
    <source>
        <dbReference type="EMBL" id="QJA67722.1"/>
    </source>
</evidence>
<dbReference type="GO" id="GO:0004527">
    <property type="term" value="F:exonuclease activity"/>
    <property type="evidence" value="ECO:0007669"/>
    <property type="project" value="UniProtKB-KW"/>
</dbReference>
<keyword evidence="4" id="KW-0540">Nuclease</keyword>
<reference evidence="4" key="1">
    <citation type="submission" date="2020-03" db="EMBL/GenBank/DDBJ databases">
        <title>The deep terrestrial virosphere.</title>
        <authorList>
            <person name="Holmfeldt K."/>
            <person name="Nilsson E."/>
            <person name="Simone D."/>
            <person name="Lopez-Fernandez M."/>
            <person name="Wu X."/>
            <person name="de Brujin I."/>
            <person name="Lundin D."/>
            <person name="Andersson A."/>
            <person name="Bertilsson S."/>
            <person name="Dopson M."/>
        </authorList>
    </citation>
    <scope>NUCLEOTIDE SEQUENCE</scope>
    <source>
        <strain evidence="3">MM415A00575</strain>
        <strain evidence="2">MM415B00170</strain>
        <strain evidence="4">TM448B00791</strain>
    </source>
</reference>
<evidence type="ECO:0000259" key="1">
    <source>
        <dbReference type="Pfam" id="PF09588"/>
    </source>
</evidence>
<dbReference type="PANTHER" id="PTHR46609:SF6">
    <property type="entry name" value="EXONUCLEASE, PHAGE-TYPE_RECB, C-TERMINAL DOMAIN-CONTAINING PROTEIN-RELATED"/>
    <property type="match status" value="1"/>
</dbReference>
<dbReference type="InterPro" id="IPR011604">
    <property type="entry name" value="PDDEXK-like_dom_sf"/>
</dbReference>
<evidence type="ECO:0000313" key="4">
    <source>
        <dbReference type="EMBL" id="QJH96670.1"/>
    </source>
</evidence>
<gene>
    <name evidence="3" type="ORF">MM415A00575_0018</name>
    <name evidence="2" type="ORF">MM415B00170_0031</name>
    <name evidence="4" type="ORF">TM448B00791_0008</name>
</gene>
<dbReference type="PANTHER" id="PTHR46609">
    <property type="entry name" value="EXONUCLEASE, PHAGE-TYPE/RECB, C-TERMINAL DOMAIN-CONTAINING PROTEIN"/>
    <property type="match status" value="1"/>
</dbReference>
<keyword evidence="4" id="KW-0269">Exonuclease</keyword>